<dbReference type="Proteomes" id="UP000608071">
    <property type="component" value="Unassembled WGS sequence"/>
</dbReference>
<organism evidence="1 2">
    <name type="scientific">Paenibacillus gallinarum</name>
    <dbReference type="NCBI Taxonomy" id="2762232"/>
    <lineage>
        <taxon>Bacteria</taxon>
        <taxon>Bacillati</taxon>
        <taxon>Bacillota</taxon>
        <taxon>Bacilli</taxon>
        <taxon>Bacillales</taxon>
        <taxon>Paenibacillaceae</taxon>
        <taxon>Paenibacillus</taxon>
    </lineage>
</organism>
<name>A0ABR8STM5_9BACL</name>
<comment type="caution">
    <text evidence="1">The sequence shown here is derived from an EMBL/GenBank/DDBJ whole genome shotgun (WGS) entry which is preliminary data.</text>
</comment>
<evidence type="ECO:0000313" key="1">
    <source>
        <dbReference type="EMBL" id="MBD7966850.1"/>
    </source>
</evidence>
<reference evidence="1 2" key="1">
    <citation type="submission" date="2020-08" db="EMBL/GenBank/DDBJ databases">
        <title>A Genomic Blueprint of the Chicken Gut Microbiome.</title>
        <authorList>
            <person name="Gilroy R."/>
            <person name="Ravi A."/>
            <person name="Getino M."/>
            <person name="Pursley I."/>
            <person name="Horton D.L."/>
            <person name="Alikhan N.-F."/>
            <person name="Baker D."/>
            <person name="Gharbi K."/>
            <person name="Hall N."/>
            <person name="Watson M."/>
            <person name="Adriaenssens E.M."/>
            <person name="Foster-Nyarko E."/>
            <person name="Jarju S."/>
            <person name="Secka A."/>
            <person name="Antonio M."/>
            <person name="Oren A."/>
            <person name="Chaudhuri R."/>
            <person name="La Ragione R.M."/>
            <person name="Hildebrand F."/>
            <person name="Pallen M.J."/>
        </authorList>
    </citation>
    <scope>NUCLEOTIDE SEQUENCE [LARGE SCALE GENOMIC DNA]</scope>
    <source>
        <strain evidence="1 2">Sa2BVA9</strain>
    </source>
</reference>
<evidence type="ECO:0000313" key="2">
    <source>
        <dbReference type="Proteomes" id="UP000608071"/>
    </source>
</evidence>
<keyword evidence="2" id="KW-1185">Reference proteome</keyword>
<accession>A0ABR8STM5</accession>
<sequence>MSKSVSANEAKKWIGQEIIAVRKDGTQVAGKLVSVSGNKLILEPVGGKEAGTRAIIPLVLFDLLAIGTLPFIGGGFGGPFGGGGYQGGYQGGYNGGGYQGGGYPGGGYGYGGKPGGGYGFGPGPGPGPGPGFGGGYGYKNKFFY</sequence>
<protein>
    <recommendedName>
        <fullName evidence="3">50S ribosomal protein L33</fullName>
    </recommendedName>
</protein>
<gene>
    <name evidence="1" type="ORF">H9647_02115</name>
</gene>
<evidence type="ECO:0008006" key="3">
    <source>
        <dbReference type="Google" id="ProtNLM"/>
    </source>
</evidence>
<proteinExistence type="predicted"/>
<dbReference type="EMBL" id="JACSQL010000001">
    <property type="protein sequence ID" value="MBD7966850.1"/>
    <property type="molecule type" value="Genomic_DNA"/>
</dbReference>
<dbReference type="RefSeq" id="WP_191797747.1">
    <property type="nucleotide sequence ID" value="NZ_JACSQL010000001.1"/>
</dbReference>